<evidence type="ECO:0000313" key="1">
    <source>
        <dbReference type="EMBL" id="RGP74013.1"/>
    </source>
</evidence>
<keyword evidence="1" id="KW-0808">Transferase</keyword>
<protein>
    <submittedName>
        <fullName evidence="1">Branched-chain amino acid aminotransferase</fullName>
    </submittedName>
</protein>
<dbReference type="STRING" id="5514.A0A395SNI2"/>
<gene>
    <name evidence="1" type="ORF">FSPOR_1707</name>
</gene>
<organism evidence="1 2">
    <name type="scientific">Fusarium sporotrichioides</name>
    <dbReference type="NCBI Taxonomy" id="5514"/>
    <lineage>
        <taxon>Eukaryota</taxon>
        <taxon>Fungi</taxon>
        <taxon>Dikarya</taxon>
        <taxon>Ascomycota</taxon>
        <taxon>Pezizomycotina</taxon>
        <taxon>Sordariomycetes</taxon>
        <taxon>Hypocreomycetidae</taxon>
        <taxon>Hypocreales</taxon>
        <taxon>Nectriaceae</taxon>
        <taxon>Fusarium</taxon>
    </lineage>
</organism>
<accession>A0A395SNI2</accession>
<dbReference type="Proteomes" id="UP000266152">
    <property type="component" value="Unassembled WGS sequence"/>
</dbReference>
<keyword evidence="1" id="KW-0032">Aminotransferase</keyword>
<dbReference type="AlphaFoldDB" id="A0A395SNI2"/>
<sequence>MPELPEKLFLNMAKALFWVERNSVMGLAKRRGIKAEERDYYFKDFHADAMSGEVFEVFARGTAGGLIAVGSLYCSPDEMKTSNGTTSGEFLTGNGETGDLTKKLMLALLGIQDGTRDDPFGWLHKIWDEDLP</sequence>
<dbReference type="InterPro" id="IPR036038">
    <property type="entry name" value="Aminotransferase-like"/>
</dbReference>
<reference evidence="1 2" key="1">
    <citation type="journal article" date="2018" name="PLoS Pathog.">
        <title>Evolution of structural diversity of trichothecenes, a family of toxins produced by plant pathogenic and entomopathogenic fungi.</title>
        <authorList>
            <person name="Proctor R.H."/>
            <person name="McCormick S.P."/>
            <person name="Kim H.S."/>
            <person name="Cardoza R.E."/>
            <person name="Stanley A.M."/>
            <person name="Lindo L."/>
            <person name="Kelly A."/>
            <person name="Brown D.W."/>
            <person name="Lee T."/>
            <person name="Vaughan M.M."/>
            <person name="Alexander N.J."/>
            <person name="Busman M."/>
            <person name="Gutierrez S."/>
        </authorList>
    </citation>
    <scope>NUCLEOTIDE SEQUENCE [LARGE SCALE GENOMIC DNA]</scope>
    <source>
        <strain evidence="1 2">NRRL 3299</strain>
    </source>
</reference>
<dbReference type="InterPro" id="IPR043132">
    <property type="entry name" value="BCAT-like_C"/>
</dbReference>
<proteinExistence type="predicted"/>
<dbReference type="GO" id="GO:0008483">
    <property type="term" value="F:transaminase activity"/>
    <property type="evidence" value="ECO:0007669"/>
    <property type="project" value="UniProtKB-KW"/>
</dbReference>
<dbReference type="SUPFAM" id="SSF56752">
    <property type="entry name" value="D-aminoacid aminotransferase-like PLP-dependent enzymes"/>
    <property type="match status" value="1"/>
</dbReference>
<name>A0A395SNI2_FUSSP</name>
<comment type="caution">
    <text evidence="1">The sequence shown here is derived from an EMBL/GenBank/DDBJ whole genome shotgun (WGS) entry which is preliminary data.</text>
</comment>
<evidence type="ECO:0000313" key="2">
    <source>
        <dbReference type="Proteomes" id="UP000266152"/>
    </source>
</evidence>
<dbReference type="Gene3D" id="3.20.10.10">
    <property type="entry name" value="D-amino Acid Aminotransferase, subunit A, domain 2"/>
    <property type="match status" value="1"/>
</dbReference>
<dbReference type="EMBL" id="PXOF01000023">
    <property type="protein sequence ID" value="RGP74013.1"/>
    <property type="molecule type" value="Genomic_DNA"/>
</dbReference>
<keyword evidence="2" id="KW-1185">Reference proteome</keyword>